<proteinExistence type="inferred from homology"/>
<dbReference type="InterPro" id="IPR002885">
    <property type="entry name" value="PPR_rpt"/>
</dbReference>
<evidence type="ECO:0000256" key="6">
    <source>
        <dbReference type="SAM" id="MobiDB-lite"/>
    </source>
</evidence>
<dbReference type="Proteomes" id="UP001150217">
    <property type="component" value="Unassembled WGS sequence"/>
</dbReference>
<evidence type="ECO:0000256" key="3">
    <source>
        <dbReference type="ARBA" id="ARBA00044493"/>
    </source>
</evidence>
<evidence type="ECO:0000256" key="5">
    <source>
        <dbReference type="PROSITE-ProRule" id="PRU00708"/>
    </source>
</evidence>
<comment type="similarity">
    <text evidence="1">Belongs to the CCM1 family.</text>
</comment>
<dbReference type="Pfam" id="PF13812">
    <property type="entry name" value="PPR_3"/>
    <property type="match status" value="1"/>
</dbReference>
<evidence type="ECO:0000313" key="7">
    <source>
        <dbReference type="EMBL" id="KAJ4496788.1"/>
    </source>
</evidence>
<dbReference type="Pfam" id="PF01535">
    <property type="entry name" value="PPR"/>
    <property type="match status" value="1"/>
</dbReference>
<feature type="repeat" description="PPR" evidence="5">
    <location>
        <begin position="723"/>
        <end position="753"/>
    </location>
</feature>
<feature type="repeat" description="PPR" evidence="5">
    <location>
        <begin position="578"/>
        <end position="612"/>
    </location>
</feature>
<name>A0ABQ8VK71_9AGAR</name>
<feature type="region of interest" description="Disordered" evidence="6">
    <location>
        <begin position="40"/>
        <end position="66"/>
    </location>
</feature>
<organism evidence="7 8">
    <name type="scientific">Lentinula lateritia</name>
    <dbReference type="NCBI Taxonomy" id="40482"/>
    <lineage>
        <taxon>Eukaryota</taxon>
        <taxon>Fungi</taxon>
        <taxon>Dikarya</taxon>
        <taxon>Basidiomycota</taxon>
        <taxon>Agaricomycotina</taxon>
        <taxon>Agaricomycetes</taxon>
        <taxon>Agaricomycetidae</taxon>
        <taxon>Agaricales</taxon>
        <taxon>Marasmiineae</taxon>
        <taxon>Omphalotaceae</taxon>
        <taxon>Lentinula</taxon>
    </lineage>
</organism>
<comment type="subunit">
    <text evidence="4">Binds to mitochondrial small subunit 15S rRNA.</text>
</comment>
<dbReference type="InterPro" id="IPR011990">
    <property type="entry name" value="TPR-like_helical_dom_sf"/>
</dbReference>
<reference evidence="7" key="1">
    <citation type="submission" date="2022-08" db="EMBL/GenBank/DDBJ databases">
        <title>A Global Phylogenomic Analysis of the Shiitake Genus Lentinula.</title>
        <authorList>
            <consortium name="DOE Joint Genome Institute"/>
            <person name="Sierra-Patev S."/>
            <person name="Min B."/>
            <person name="Naranjo-Ortiz M."/>
            <person name="Looney B."/>
            <person name="Konkel Z."/>
            <person name="Slot J.C."/>
            <person name="Sakamoto Y."/>
            <person name="Steenwyk J.L."/>
            <person name="Rokas A."/>
            <person name="Carro J."/>
            <person name="Camarero S."/>
            <person name="Ferreira P."/>
            <person name="Molpeceres G."/>
            <person name="Ruiz-Duenas F.J."/>
            <person name="Serrano A."/>
            <person name="Henrissat B."/>
            <person name="Drula E."/>
            <person name="Hughes K.W."/>
            <person name="Mata J.L."/>
            <person name="Ishikawa N.K."/>
            <person name="Vargas-Isla R."/>
            <person name="Ushijima S."/>
            <person name="Smith C.A."/>
            <person name="Ahrendt S."/>
            <person name="Andreopoulos W."/>
            <person name="He G."/>
            <person name="Labutti K."/>
            <person name="Lipzen A."/>
            <person name="Ng V."/>
            <person name="Riley R."/>
            <person name="Sandor L."/>
            <person name="Barry K."/>
            <person name="Martinez A.T."/>
            <person name="Xiao Y."/>
            <person name="Gibbons J.G."/>
            <person name="Terashima K."/>
            <person name="Grigoriev I.V."/>
            <person name="Hibbett D.S."/>
        </authorList>
    </citation>
    <scope>NUCLEOTIDE SEQUENCE</scope>
    <source>
        <strain evidence="7">RHP3577 ss4</strain>
    </source>
</reference>
<dbReference type="NCBIfam" id="TIGR00756">
    <property type="entry name" value="PPR"/>
    <property type="match status" value="1"/>
</dbReference>
<dbReference type="EMBL" id="JANVFT010000025">
    <property type="protein sequence ID" value="KAJ4496788.1"/>
    <property type="molecule type" value="Genomic_DNA"/>
</dbReference>
<feature type="repeat" description="PPR" evidence="5">
    <location>
        <begin position="764"/>
        <end position="798"/>
    </location>
</feature>
<sequence>MLEPVATVIFNTVLSGRSHFGRSIPLNSVVRIVQSTSSRPLTSNFFNPQPRRVKGKARGTQSSDDEYEPAILSSQCREWSVQPGFFMSIPRRNQSSVIRNTSSSRQRLNKRAGLSRILTMSLHRHLPSGRASGRLAQTVLQTRHSSRIAEGYLSDNSFSSTALPSTALPSTSNLDGAVVTVEAEQTIQKFILALKPGPPLDPDEIWSMYVNIEKANALSRLTVQQLLVFTDKIFVYGDAHYNSSSVELSRLFTWGERVKSLLSYLASRIAPLSVYDYWSKCSMARAAALMGQVDECLSHIHAAQKIPLDYNQDVRILWSYKTLVFYTFRYYNASQVLTMLAREWLSVGSYLLKSSGQWHIGTSQVVGASFRKAIHRLLSRIPRPAVLISTNFTQWGPELSKRIGELLIDAYCHDQLPLHALETFNELKKLQVSIPLDTQLRLIRALVKEDTLGLAKDLFNTIPRGTTYKHYLQTALFLFAHCGDHRRAESYYNSLHQQKFVNERDIGLLMHAYGTQGQAERVRIMFNDFFPVQEDGHRANEPGIQHFGVAIYACAIGGQIGEINYWLEEMVKAGHRPNIIIFNSIMQAFARSGDMASLRAVLDQVKNSDYPPTAVTYVLLMTTLAHRRDVAGVELLYKEAVEERGIVPNRRMVNTLMNAHVIAGSWKGVIRVFDYIRSDAHPRIRLTIELYTTLLKAYVLIGAPFPVVSKIFSKLEDLNVKPDSYTFALLIQSACDAGEMEIAWEIFREMDKLAQSWTSNLYIDVYILTIIMAGYLRAGKRQKAKAVYDELVARHIQPSAVTFSVMLTSYGNQRSEEAMRIAEAFINELMNIPERPWASPSYGKPSALELVYGPLLKGYTTLHKAEDVERLHNDYSAAGGVETLGTLSALFDVYRRTYQIENVKEIWPAIFALGVEYVKETPVINTSKDDPSANRLLNNILCLPLSIYIDALSAAGEHEEIARVWKTFQEHGFSFDAHNWNHLAVTLIRAGQLERAFQVVEHVILPYQDQARDLIASRNSTPNSPLMYSLEDLDKDEEEFNTTFIESQAQLKKRASWRLPSIRRNKRHAMPQLEEDEEAHADDLAYPMHVLHQISPAWNVWKIHIAVKRVFLRAIEDLREGYLPRPVGPRRGQLPHSQDFMDDNQETRAEAKELFRQLYDQYPRTYSLLQEFEIKERRRLGRSFGRKYEYGD</sequence>
<evidence type="ECO:0000256" key="2">
    <source>
        <dbReference type="ARBA" id="ARBA00022737"/>
    </source>
</evidence>
<evidence type="ECO:0000256" key="1">
    <source>
        <dbReference type="ARBA" id="ARBA00006192"/>
    </source>
</evidence>
<keyword evidence="2" id="KW-0677">Repeat</keyword>
<protein>
    <recommendedName>
        <fullName evidence="9">Pentacotripeptide-repeat region of PRORP domain-containing protein</fullName>
    </recommendedName>
</protein>
<comment type="caution">
    <text evidence="7">The sequence shown here is derived from an EMBL/GenBank/DDBJ whole genome shotgun (WGS) entry which is preliminary data.</text>
</comment>
<dbReference type="PANTHER" id="PTHR47936">
    <property type="entry name" value="PPR_LONG DOMAIN-CONTAINING PROTEIN"/>
    <property type="match status" value="1"/>
</dbReference>
<evidence type="ECO:0008006" key="9">
    <source>
        <dbReference type="Google" id="ProtNLM"/>
    </source>
</evidence>
<dbReference type="PROSITE" id="PS51375">
    <property type="entry name" value="PPR"/>
    <property type="match status" value="3"/>
</dbReference>
<dbReference type="PANTHER" id="PTHR47936:SF1">
    <property type="entry name" value="PENTATRICOPEPTIDE REPEAT-CONTAINING PROTEIN GUN1, CHLOROPLASTIC"/>
    <property type="match status" value="1"/>
</dbReference>
<dbReference type="Pfam" id="PF13041">
    <property type="entry name" value="PPR_2"/>
    <property type="match status" value="1"/>
</dbReference>
<evidence type="ECO:0000256" key="4">
    <source>
        <dbReference type="ARBA" id="ARBA00044511"/>
    </source>
</evidence>
<keyword evidence="8" id="KW-1185">Reference proteome</keyword>
<accession>A0ABQ8VK71</accession>
<evidence type="ECO:0000313" key="8">
    <source>
        <dbReference type="Proteomes" id="UP001150217"/>
    </source>
</evidence>
<dbReference type="Pfam" id="PF12854">
    <property type="entry name" value="PPR_1"/>
    <property type="match status" value="1"/>
</dbReference>
<dbReference type="Gene3D" id="1.25.40.10">
    <property type="entry name" value="Tetratricopeptide repeat domain"/>
    <property type="match status" value="4"/>
</dbReference>
<gene>
    <name evidence="7" type="ORF">C8R41DRAFT_824718</name>
</gene>
<comment type="function">
    <text evidence="3">Regulates mitochondrial small subunit maturation by controlling 15S rRNA 5'-end processing. Localizes to the 5' precursor of the 15S rRNA in a position that is subsequently occupied by mS47 in the mature yeast mtSSU. Uses structure and sequence-specific RNA recognition, binding to a single-stranded region of the precursor and specifically recognizing bases -6 to -1. The exchange of Ccm1 for mS47 is coupled to the irreversible removal of precursor rRNA that is accompanied by conformational changes of the mitoribosomal proteins uS5m and mS26. These conformational changes signal completion of 5'-end rRNA processing through protection of the mature 5'-end of the 15S rRNA and stabilization of mS47. The removal of the 5' precursor together with the dissociation of Ccm1 may be catalyzed by the 5'-3' exoribonuclease Pet127. Involved in the specific removal of group I introns in mitochondrial encoded transcripts.</text>
</comment>